<dbReference type="AlphaFoldDB" id="A0A0C3G9V4"/>
<evidence type="ECO:0000256" key="3">
    <source>
        <dbReference type="ARBA" id="ARBA00023015"/>
    </source>
</evidence>
<keyword evidence="2" id="KW-0479">Metal-binding</keyword>
<evidence type="ECO:0000313" key="7">
    <source>
        <dbReference type="EMBL" id="KIM87406.1"/>
    </source>
</evidence>
<dbReference type="PANTHER" id="PTHR47338">
    <property type="entry name" value="ZN(II)2CYS6 TRANSCRIPTION FACTOR (EUROFUNG)-RELATED"/>
    <property type="match status" value="1"/>
</dbReference>
<dbReference type="InterPro" id="IPR050815">
    <property type="entry name" value="TF_fung"/>
</dbReference>
<dbReference type="InterPro" id="IPR007219">
    <property type="entry name" value="XnlR_reg_dom"/>
</dbReference>
<dbReference type="Gene3D" id="4.10.240.10">
    <property type="entry name" value="Zn(2)-C6 fungal-type DNA-binding domain"/>
    <property type="match status" value="1"/>
</dbReference>
<comment type="subcellular location">
    <subcellularLocation>
        <location evidence="1">Nucleus</location>
    </subcellularLocation>
</comment>
<accession>A0A0C3G9V4</accession>
<dbReference type="STRING" id="765440.A0A0C3G9V4"/>
<dbReference type="OrthoDB" id="2309723at2759"/>
<keyword evidence="8" id="KW-1185">Reference proteome</keyword>
<dbReference type="InterPro" id="IPR036864">
    <property type="entry name" value="Zn2-C6_fun-type_DNA-bd_sf"/>
</dbReference>
<evidence type="ECO:0000259" key="6">
    <source>
        <dbReference type="SMART" id="SM00906"/>
    </source>
</evidence>
<evidence type="ECO:0000256" key="4">
    <source>
        <dbReference type="ARBA" id="ARBA00023163"/>
    </source>
</evidence>
<reference evidence="8" key="2">
    <citation type="submission" date="2015-01" db="EMBL/GenBank/DDBJ databases">
        <title>Evolutionary Origins and Diversification of the Mycorrhizal Mutualists.</title>
        <authorList>
            <consortium name="DOE Joint Genome Institute"/>
            <consortium name="Mycorrhizal Genomics Consortium"/>
            <person name="Kohler A."/>
            <person name="Kuo A."/>
            <person name="Nagy L.G."/>
            <person name="Floudas D."/>
            <person name="Copeland A."/>
            <person name="Barry K.W."/>
            <person name="Cichocki N."/>
            <person name="Veneault-Fourrey C."/>
            <person name="LaButti K."/>
            <person name="Lindquist E.A."/>
            <person name="Lipzen A."/>
            <person name="Lundell T."/>
            <person name="Morin E."/>
            <person name="Murat C."/>
            <person name="Riley R."/>
            <person name="Ohm R."/>
            <person name="Sun H."/>
            <person name="Tunlid A."/>
            <person name="Henrissat B."/>
            <person name="Grigoriev I.V."/>
            <person name="Hibbett D.S."/>
            <person name="Martin F."/>
        </authorList>
    </citation>
    <scope>NUCLEOTIDE SEQUENCE [LARGE SCALE GENOMIC DNA]</scope>
    <source>
        <strain evidence="8">F 1598</strain>
    </source>
</reference>
<dbReference type="InParanoid" id="A0A0C3G9V4"/>
<protein>
    <recommendedName>
        <fullName evidence="6">Xylanolytic transcriptional activator regulatory domain-containing protein</fullName>
    </recommendedName>
</protein>
<dbReference type="GO" id="GO:0006351">
    <property type="term" value="P:DNA-templated transcription"/>
    <property type="evidence" value="ECO:0007669"/>
    <property type="project" value="InterPro"/>
</dbReference>
<dbReference type="InterPro" id="IPR001138">
    <property type="entry name" value="Zn2Cys6_DnaBD"/>
</dbReference>
<dbReference type="HOGENOM" id="CLU_022337_1_0_1"/>
<dbReference type="GO" id="GO:0008270">
    <property type="term" value="F:zinc ion binding"/>
    <property type="evidence" value="ECO:0007669"/>
    <property type="project" value="InterPro"/>
</dbReference>
<dbReference type="Proteomes" id="UP000054166">
    <property type="component" value="Unassembled WGS sequence"/>
</dbReference>
<keyword evidence="5" id="KW-0539">Nucleus</keyword>
<keyword evidence="4" id="KW-0804">Transcription</keyword>
<dbReference type="SMART" id="SM00906">
    <property type="entry name" value="Fungal_trans"/>
    <property type="match status" value="1"/>
</dbReference>
<evidence type="ECO:0000313" key="8">
    <source>
        <dbReference type="Proteomes" id="UP000054166"/>
    </source>
</evidence>
<dbReference type="EMBL" id="KN832979">
    <property type="protein sequence ID" value="KIM87406.1"/>
    <property type="molecule type" value="Genomic_DNA"/>
</dbReference>
<feature type="domain" description="Xylanolytic transcriptional activator regulatory" evidence="6">
    <location>
        <begin position="266"/>
        <end position="352"/>
    </location>
</feature>
<dbReference type="GO" id="GO:0005634">
    <property type="term" value="C:nucleus"/>
    <property type="evidence" value="ECO:0007669"/>
    <property type="project" value="UniProtKB-SubCell"/>
</dbReference>
<evidence type="ECO:0000256" key="1">
    <source>
        <dbReference type="ARBA" id="ARBA00004123"/>
    </source>
</evidence>
<dbReference type="PANTHER" id="PTHR47338:SF29">
    <property type="entry name" value="ZN(2)-C6 FUNGAL-TYPE DOMAIN-CONTAINING PROTEIN"/>
    <property type="match status" value="1"/>
</dbReference>
<dbReference type="GO" id="GO:0000981">
    <property type="term" value="F:DNA-binding transcription factor activity, RNA polymerase II-specific"/>
    <property type="evidence" value="ECO:0007669"/>
    <property type="project" value="InterPro"/>
</dbReference>
<name>A0A0C3G9V4_PILCF</name>
<organism evidence="7 8">
    <name type="scientific">Piloderma croceum (strain F 1598)</name>
    <dbReference type="NCBI Taxonomy" id="765440"/>
    <lineage>
        <taxon>Eukaryota</taxon>
        <taxon>Fungi</taxon>
        <taxon>Dikarya</taxon>
        <taxon>Basidiomycota</taxon>
        <taxon>Agaricomycotina</taxon>
        <taxon>Agaricomycetes</taxon>
        <taxon>Agaricomycetidae</taxon>
        <taxon>Atheliales</taxon>
        <taxon>Atheliaceae</taxon>
        <taxon>Piloderma</taxon>
    </lineage>
</organism>
<keyword evidence="3" id="KW-0805">Transcription regulation</keyword>
<dbReference type="GO" id="GO:0003677">
    <property type="term" value="F:DNA binding"/>
    <property type="evidence" value="ECO:0007669"/>
    <property type="project" value="InterPro"/>
</dbReference>
<proteinExistence type="predicted"/>
<dbReference type="Pfam" id="PF04082">
    <property type="entry name" value="Fungal_trans"/>
    <property type="match status" value="1"/>
</dbReference>
<evidence type="ECO:0000256" key="5">
    <source>
        <dbReference type="ARBA" id="ARBA00023242"/>
    </source>
</evidence>
<evidence type="ECO:0000256" key="2">
    <source>
        <dbReference type="ARBA" id="ARBA00022723"/>
    </source>
</evidence>
<dbReference type="CDD" id="cd12148">
    <property type="entry name" value="fungal_TF_MHR"/>
    <property type="match status" value="1"/>
</dbReference>
<sequence>MRCDGVRPSCSQCVKANRAESCDFDDRHRKSRTQILQEKLLSLEQKLRKLEDVPAQPIHPLKSYQEAPVYPPDDMYNQDSSTVDFPSLVFDTIAPSNFLAAFEPFEPDGSAGTFPVSPSDFFQPLAPSRSSTPTEYRNMFELPSSTHLSLYSSPPQGEIEFPAQRCKQELMTIFMAHRHQCSFEVDPSRLQSPDGQLHPALVNAIYLSACNFSQSPWFAELETYFLVETLSAISAALERSDRLIDVASALCLVAVYQYANSRISEGYRHSFAAARLAINLGLHQISGPESSPQDILSAVIPPARDGKELRDRISVFWQVLIVDRSWSVASGLPAALPGDQTSETLKIETPLPRSTTPSIHFVPALRAEAVTIYERAYRISSSSLKGELFWTERQEVGQALDRFSLLVPPIFGPDPLRTQPPGIDVDVLIIHAMINVAYVYLQRDHLGKSMSASEVCLKAAHTISYHIRQLKEDDYRFLDPIISACWKTIGRLYIHLIVLSNKSNNRAREMHGIARELNVLILALKKLGNVFPIAGQHAVMLEQERTNRCGKEPWTNASPV</sequence>
<dbReference type="CDD" id="cd00067">
    <property type="entry name" value="GAL4"/>
    <property type="match status" value="1"/>
</dbReference>
<reference evidence="7 8" key="1">
    <citation type="submission" date="2014-04" db="EMBL/GenBank/DDBJ databases">
        <authorList>
            <consortium name="DOE Joint Genome Institute"/>
            <person name="Kuo A."/>
            <person name="Tarkka M."/>
            <person name="Buscot F."/>
            <person name="Kohler A."/>
            <person name="Nagy L.G."/>
            <person name="Floudas D."/>
            <person name="Copeland A."/>
            <person name="Barry K.W."/>
            <person name="Cichocki N."/>
            <person name="Veneault-Fourrey C."/>
            <person name="LaButti K."/>
            <person name="Lindquist E.A."/>
            <person name="Lipzen A."/>
            <person name="Lundell T."/>
            <person name="Morin E."/>
            <person name="Murat C."/>
            <person name="Sun H."/>
            <person name="Tunlid A."/>
            <person name="Henrissat B."/>
            <person name="Grigoriev I.V."/>
            <person name="Hibbett D.S."/>
            <person name="Martin F."/>
            <person name="Nordberg H.P."/>
            <person name="Cantor M.N."/>
            <person name="Hua S.X."/>
        </authorList>
    </citation>
    <scope>NUCLEOTIDE SEQUENCE [LARGE SCALE GENOMIC DNA]</scope>
    <source>
        <strain evidence="7 8">F 1598</strain>
    </source>
</reference>
<gene>
    <name evidence="7" type="ORF">PILCRDRAFT_814923</name>
</gene>